<dbReference type="SUPFAM" id="SSF143575">
    <property type="entry name" value="GAS2 domain-like"/>
    <property type="match status" value="1"/>
</dbReference>
<comment type="subcellular location">
    <subcellularLocation>
        <location evidence="1">Cytoplasm</location>
        <location evidence="1">Cytoskeleton</location>
    </subcellularLocation>
</comment>
<proteinExistence type="predicted"/>
<name>A0AA85ETE4_9TREM</name>
<evidence type="ECO:0000259" key="5">
    <source>
        <dbReference type="PROSITE" id="PS51460"/>
    </source>
</evidence>
<keyword evidence="3" id="KW-0206">Cytoskeleton</keyword>
<feature type="compositionally biased region" description="Low complexity" evidence="4">
    <location>
        <begin position="3339"/>
        <end position="3352"/>
    </location>
</feature>
<evidence type="ECO:0000313" key="7">
    <source>
        <dbReference type="WBParaSite" id="SRDH1_23520.4"/>
    </source>
</evidence>
<evidence type="ECO:0000256" key="3">
    <source>
        <dbReference type="ARBA" id="ARBA00023212"/>
    </source>
</evidence>
<feature type="region of interest" description="Disordered" evidence="4">
    <location>
        <begin position="2455"/>
        <end position="2484"/>
    </location>
</feature>
<evidence type="ECO:0000256" key="2">
    <source>
        <dbReference type="ARBA" id="ARBA00022490"/>
    </source>
</evidence>
<dbReference type="Pfam" id="PF02187">
    <property type="entry name" value="GAS2"/>
    <property type="match status" value="1"/>
</dbReference>
<evidence type="ECO:0000256" key="1">
    <source>
        <dbReference type="ARBA" id="ARBA00004245"/>
    </source>
</evidence>
<dbReference type="WBParaSite" id="SRDH1_23520.4">
    <property type="protein sequence ID" value="SRDH1_23520.4"/>
    <property type="gene ID" value="SRDH1_23520"/>
</dbReference>
<feature type="domain" description="GAR" evidence="5">
    <location>
        <begin position="3163"/>
        <end position="3236"/>
    </location>
</feature>
<dbReference type="GO" id="GO:0008017">
    <property type="term" value="F:microtubule binding"/>
    <property type="evidence" value="ECO:0007669"/>
    <property type="project" value="InterPro"/>
</dbReference>
<keyword evidence="6" id="KW-1185">Reference proteome</keyword>
<dbReference type="GO" id="GO:0005856">
    <property type="term" value="C:cytoskeleton"/>
    <property type="evidence" value="ECO:0007669"/>
    <property type="project" value="UniProtKB-SubCell"/>
</dbReference>
<feature type="compositionally biased region" description="Polar residues" evidence="4">
    <location>
        <begin position="3291"/>
        <end position="3308"/>
    </location>
</feature>
<feature type="region of interest" description="Disordered" evidence="4">
    <location>
        <begin position="3291"/>
        <end position="3361"/>
    </location>
</feature>
<dbReference type="SMART" id="SM00243">
    <property type="entry name" value="GAS2"/>
    <property type="match status" value="1"/>
</dbReference>
<reference evidence="6" key="1">
    <citation type="submission" date="2022-06" db="EMBL/GenBank/DDBJ databases">
        <authorList>
            <person name="Berger JAMES D."/>
            <person name="Berger JAMES D."/>
        </authorList>
    </citation>
    <scope>NUCLEOTIDE SEQUENCE [LARGE SCALE GENOMIC DNA]</scope>
</reference>
<accession>A0AA85ETE4</accession>
<dbReference type="InterPro" id="IPR003108">
    <property type="entry name" value="GAR_dom"/>
</dbReference>
<keyword evidence="2" id="KW-0963">Cytoplasm</keyword>
<protein>
    <recommendedName>
        <fullName evidence="5">GAR domain-containing protein</fullName>
    </recommendedName>
</protein>
<dbReference type="PROSITE" id="PS51460">
    <property type="entry name" value="GAR"/>
    <property type="match status" value="1"/>
</dbReference>
<dbReference type="SUPFAM" id="SSF46966">
    <property type="entry name" value="Spectrin repeat"/>
    <property type="match status" value="1"/>
</dbReference>
<feature type="compositionally biased region" description="Polar residues" evidence="4">
    <location>
        <begin position="3316"/>
        <end position="3338"/>
    </location>
</feature>
<feature type="compositionally biased region" description="Polar residues" evidence="4">
    <location>
        <begin position="2473"/>
        <end position="2484"/>
    </location>
</feature>
<dbReference type="Gene3D" id="1.20.58.60">
    <property type="match status" value="1"/>
</dbReference>
<sequence>MNLQKIIFDDLDNLHSKLDILVRYSKNGFRLASVLTFSNELKLFQEYCQRVLGQIELWITNVLHASSPYKEVSFWIEDAIDFGNTFESLTKSLTMLENIIESSYKLIFTANISNVISFGCVQQEKMFSFQKIQERINSLHLDYFYEKSKTNVISSNRRRFHLQYTKLIEALDLHDNYSSSPNLFYGNENTTKNSKIDLQYEGYIYKMKHTLYIVWNLLTDCYWLLLSSKLISFNSDLKIKNEVSDGKDMIVDEANHRQRVFNSLLNHLACYQCVILLKKIHLRYIPFNVISSYNIHDVYHNLYLMRNDENNYISKFIITNNEASRKYSECLSSVFVKLDNVFMGLKGIQDNYMIGLNMNPTDSYAPVELYTTVLNITIGVEHATDVKRLNNNKCKETYYSTSPCHFISYYRSELIIAIQRKSYFLKFTGKKLVNSDISQNQNELIHSEPSQQVNDGCFYRTSAYFSWFRQHVIPLSLVDETIESINDDDGDLNTRKWDMFIIWQGQLNTSRNDDQINLEQLDISLDHTNQSVSMESSHMNLNITTNTSQIDEGDTSVIVYEDNEDTDNTENDITQMNDKYSPVSTISNLLHIDDNKCYEDSAYQTFHTDDNIDKIKWDTQSIIDSHETFGILSEVSSIQIKQIPIDHDAQSLLDSDNTDSSVVCMKTNLLKADLCDGFINDNNNNNDNKELSIVSEEPELHHVDCCNSSQSDYNALDSITSSLSKINGTTNNINHNNNNHVEEMNSRDNHIVEPNGHHELMSNEKTSFIQYNFINSSLTQMENKLCHISRELEEMEINEHLSDKYIQEINNIFQLLILIKKDTSQIDYIMSSWNMDRSLSEIDNYITPSTTTILCDEYADLSKSTGKVESMLEISSEENYQDHIPARLSTLKHLRVDLMKRCDRLVARLEKQTSNSAVIINEELDFISQNLVSLAHKLDDPDNNDSSNDTGPSTIANKLEKRITDLQEIQKEFIYIEDNLQRLKCTPATNSLPCKSITKLDCIESELSDMQINLRNKIIYLNNFHEQYSKLTTALQEEFNWMKQQENDLNLNNIQSELNGSQGNNNYDNNTSHLEQDITILYNLIIKLSQYHHHKLLPMLENYDQLMSDGTRPQGIITSMYNYEDNMYLPMNILNLWDKITKELMPRKFHELITRSYERITKNLTSTFQCLPTLQSFELFFPNDNLPNSNSLHCHVNVISVSICLTKDHINIIQGEIDWLHKHIEPIIMNEDRFNLFTDTVTNTIATTNSTNNVGISDQIVKFYEVDQHLTQLLSYFTHIYQQLSVFYIPTMDRYHQTIDHASTYINIIQRQVELLRELALSMKISNKDDKEDCESTNYDDEQNEDVECALITYEKLETLCTGKEQCLDLLENVENNHQTIIDELVNMVKQIQISINEVIKSTDNSQDYSTTMTSATTMPVNTIATSIYLSKLLDPIESTSQRFLYSISEIQKLISEYDQLIIHTNTRQKIIPQELSVSVNTLDTVDLHDSELFQDACIPSVNNYQHHFNVFDKQYEELLNESLTNSWPVVHDHSHLNTENQLNGQTSLGDNLSQTIIHSCDMNEKRNTEVMILNNILQKIDCLESNLKLSCCNIMNDELVKSRMSQVSELRSDVTDKLNQTIKEMELVRMSSQQIEYAQEKLNSLTSTYKQSGDSFQHSVISQNEAELATNIFETCAHLIKKRLSEINQVIDKLQELTDETNPTNTGRYLLQNFNFDDENSTFLSEITHTENNLPVDSINSDQNNISLSYFNIPLWYEQTKVNDEVVNFLEHIKNQRERLLFGYELSQRLAIWLSVIHPRMTKLKVKFQHLSVKSEYLNGDNDLCSHLHDITLYRLELFSQLPMFQCILNDVNEFNDVIFHLTEDYTTDNKIDNIEQTFFSCFNKREHETSLNRSITHCTEQKILTIMNDFNNILKESSVCLSAIRNRLIETNQISTALNELSNLLDEFSCLDERFAKNCMIEEESPISCTENNLSLVKNMYLNNWTKVKILEIWHNELKSMQTLLRTISNGRCFTTVTADNTTTTTDKTKIENDVKQLKLKIEQQCCHLIKKKTELTSKINQENKLQSSITAYSVWLSQLNDKLIKLTKPNNLTLDTVKNTWEEFEDWNLKSQKESNLRINNLIKQLPDSIFYGIFKQDKSSFTNIEDFILLNNMKMINELYSQQLLSLGNNTIKSRLELNILRILRQYIKFHLQSLESKKLWKVHLQFIKYFTTNIQRLQLLFDEIQVSLLKLYRPSKLVGRCTEQLNSVKNAIQELKTHERLVINLYNSLPLIKSLCHPIEVSQTVATINTMKHNFTSLMRRAIERRKILSQALKEDTRFDVAYYSLLNWFLTKLKLLESFEIPTVYDENSQLSLKTLHREFHQQQSDYHLVLRMGSNLRERCTSTDPEKNILNEMLEKLQLIKGNYGKRLSKCQIQISEMLITKRNPKSALSRLNEWLQTIEEHLGIENTPNIKHNTNTSTTTVSSSIKPSGNNQSETDNLKHSLTTTVTGLLDNLTDPAQYTMSIFNNKEYESIVSVLGDIIFVQSLNSNHLILAEDLREHEKLYQILVKSDHNNNDEFLELTHRFVRLKQAFNLRGKCLQIASDTALELNKNYSNLITWLLEVTNKLNTNEIELSYGTKRKVTILQKQTSFYHSTDLYKLKLNMYTKIHHQQIHIYRPIFNQFVNVLKRVLAKLQVDNKHGKEIVTVYCYSKCRRQFIIQYKQIVNLWHKIDQSLQCLRIQLLSQQSLHALIHDLIEFECEEQWVDQQTLQLNELLKIDETILQNLSKHIIPIDLIGSTVEQDSELLANISCGNSSTSLVLDSECDYVIHNTISAESKECVSNLLNHGDHEDDDNSADDHDYDIDGSVDERLCKDLEERITFGKENFEAIKNRERKICDCMNAYRNLCEIITDNENNSMNDILSIDVSAQYSPKKESVSENYNNDCYYSPVPTDADRDNCDRANKLKISYYNLLNRSSQRIKQLECYHKKLLEHNLLVHFNFDQWKQGYLQWIANRHYRLSDIFNPKALSALRTDRQLSNTSNNTDEMNSDLFKCPTRLSNVSTNSKSVYTPSKKSFSNNIISQLSNSRSSLLRSSNESLQPLSGNKHKQNVSHKPEEVNCSQFVQAVLHGRPKHDWANPIFIKSAFYTIDQAKKGIVTCDQIIEALSSKKQHKPLPTDKLIEHAIKQETSKCICQPKFQPRKIGKDRYCFGSSSRVYLVRFLNSTTIVRVGGGWMSLNEFLDSRDPCRITHKTSHFGSTPIKANLMNLNSTSTIKTPSASKHGSHLGLINVTPINKPRITTLTNTSSKEQRSSVETSLTSKECDMRPLNSSYDSEASIHNNSSLLKQTVPTKATTFDRATTTRTSTKKKNTNK</sequence>
<organism evidence="6 7">
    <name type="scientific">Schistosoma rodhaini</name>
    <dbReference type="NCBI Taxonomy" id="6188"/>
    <lineage>
        <taxon>Eukaryota</taxon>
        <taxon>Metazoa</taxon>
        <taxon>Spiralia</taxon>
        <taxon>Lophotrochozoa</taxon>
        <taxon>Platyhelminthes</taxon>
        <taxon>Trematoda</taxon>
        <taxon>Digenea</taxon>
        <taxon>Strigeidida</taxon>
        <taxon>Schistosomatoidea</taxon>
        <taxon>Schistosomatidae</taxon>
        <taxon>Schistosoma</taxon>
    </lineage>
</organism>
<dbReference type="InterPro" id="IPR036534">
    <property type="entry name" value="GAR_dom_sf"/>
</dbReference>
<evidence type="ECO:0000313" key="6">
    <source>
        <dbReference type="Proteomes" id="UP000050792"/>
    </source>
</evidence>
<reference evidence="7" key="2">
    <citation type="submission" date="2023-11" db="UniProtKB">
        <authorList>
            <consortium name="WormBaseParasite"/>
        </authorList>
    </citation>
    <scope>IDENTIFICATION</scope>
</reference>
<feature type="region of interest" description="Disordered" evidence="4">
    <location>
        <begin position="3083"/>
        <end position="3103"/>
    </location>
</feature>
<feature type="compositionally biased region" description="Low complexity" evidence="4">
    <location>
        <begin position="2461"/>
        <end position="2472"/>
    </location>
</feature>
<dbReference type="Proteomes" id="UP000050792">
    <property type="component" value="Unassembled WGS sequence"/>
</dbReference>
<dbReference type="Gene3D" id="3.30.920.20">
    <property type="entry name" value="Gas2-like domain"/>
    <property type="match status" value="1"/>
</dbReference>
<evidence type="ECO:0000256" key="4">
    <source>
        <dbReference type="SAM" id="MobiDB-lite"/>
    </source>
</evidence>